<dbReference type="CDD" id="cd03062">
    <property type="entry name" value="TRX_Fd_Sucrase"/>
    <property type="match status" value="1"/>
</dbReference>
<dbReference type="AlphaFoldDB" id="A0A0K2GYA7"/>
<protein>
    <recommendedName>
        <fullName evidence="3">Sucrase ferredoxin</fullName>
    </recommendedName>
</protein>
<dbReference type="STRING" id="1408189.CLAC_02385"/>
<proteinExistence type="predicted"/>
<dbReference type="SUPFAM" id="SSF52833">
    <property type="entry name" value="Thioredoxin-like"/>
    <property type="match status" value="1"/>
</dbReference>
<sequence length="346" mass="37583">MKLLLNSDQIIALNPKETSVFRSECAKLGRQINLEAMTQQAKDAAKLDTVCSAQFDEPLPGTAKPGKLFIALEHQLGWSRDILDGGVWGDEITGRVKHWLAERGAVMQLIRKPGRLGQQPCDGINVYISHCDPSVGEGVFLEHRLIADVEVLLELDVQLGIPTEGATRVDHPLYLVCTHGKRDRCCAVKGRPVAAAMHNLFPEMVWETSHSKGHRFAPAMVLLPWNYCYGRISAVETKAVIEEAQRGIIHAEGCRGRGIYPAAAQVAELAVRREVNSWGADDIARVELSDDNACAVVTLADGPVAGGAEAEYEVALERIVTQGVVSSCGDAPGPKKGWAAVEVRRL</sequence>
<dbReference type="InterPro" id="IPR010350">
    <property type="entry name" value="Aim32/Apd1-like_bac"/>
</dbReference>
<dbReference type="EMBL" id="CP006841">
    <property type="protein sequence ID" value="ALA66765.1"/>
    <property type="molecule type" value="Genomic_DNA"/>
</dbReference>
<evidence type="ECO:0008006" key="3">
    <source>
        <dbReference type="Google" id="ProtNLM"/>
    </source>
</evidence>
<evidence type="ECO:0000313" key="1">
    <source>
        <dbReference type="EMBL" id="ALA66765.1"/>
    </source>
</evidence>
<name>A0A0K2GYA7_9CORY</name>
<dbReference type="PIRSF" id="PIRSF035042">
    <property type="entry name" value="UCP035042_thirdx"/>
    <property type="match status" value="1"/>
</dbReference>
<dbReference type="PATRIC" id="fig|1408189.4.peg.473"/>
<dbReference type="KEGG" id="clw:CLAC_02385"/>
<dbReference type="InterPro" id="IPR009737">
    <property type="entry name" value="Aim32/Apd1-like"/>
</dbReference>
<gene>
    <name evidence="1" type="ORF">CLAC_02385</name>
</gene>
<dbReference type="InterPro" id="IPR036249">
    <property type="entry name" value="Thioredoxin-like_sf"/>
</dbReference>
<evidence type="ECO:0000313" key="2">
    <source>
        <dbReference type="Proteomes" id="UP000058446"/>
    </source>
</evidence>
<reference evidence="1 2" key="1">
    <citation type="submission" date="2013-10" db="EMBL/GenBank/DDBJ databases">
        <title>Complete genome sequence of Corynebacterium lactis DSM 45799(T), isolated from raw cow milk.</title>
        <authorList>
            <person name="Ruckert C."/>
            <person name="Albersmeier A."/>
            <person name="Lipski A."/>
            <person name="Kalinowski J."/>
        </authorList>
    </citation>
    <scope>NUCLEOTIDE SEQUENCE [LARGE SCALE GENOMIC DNA]</scope>
    <source>
        <strain evidence="1 2">RW2-5</strain>
    </source>
</reference>
<dbReference type="Proteomes" id="UP000058446">
    <property type="component" value="Chromosome"/>
</dbReference>
<keyword evidence="2" id="KW-1185">Reference proteome</keyword>
<organism evidence="1 2">
    <name type="scientific">Corynebacterium lactis RW2-5</name>
    <dbReference type="NCBI Taxonomy" id="1408189"/>
    <lineage>
        <taxon>Bacteria</taxon>
        <taxon>Bacillati</taxon>
        <taxon>Actinomycetota</taxon>
        <taxon>Actinomycetes</taxon>
        <taxon>Mycobacteriales</taxon>
        <taxon>Corynebacteriaceae</taxon>
        <taxon>Corynebacterium</taxon>
    </lineage>
</organism>
<dbReference type="Pfam" id="PF06999">
    <property type="entry name" value="Suc_Fer-like"/>
    <property type="match status" value="1"/>
</dbReference>
<accession>A0A0K2GYA7</accession>